<dbReference type="Gene3D" id="3.30.9.10">
    <property type="entry name" value="D-Amino Acid Oxidase, subunit A, domain 2"/>
    <property type="match status" value="1"/>
</dbReference>
<dbReference type="SUPFAM" id="SSF52833">
    <property type="entry name" value="Thioredoxin-like"/>
    <property type="match status" value="1"/>
</dbReference>
<protein>
    <recommendedName>
        <fullName evidence="9">FAD-binding domain-containing protein</fullName>
    </recommendedName>
</protein>
<dbReference type="InterPro" id="IPR012941">
    <property type="entry name" value="Phe_hydrox_C_dim_dom"/>
</dbReference>
<dbReference type="InParanoid" id="A0A074Z534"/>
<dbReference type="SUPFAM" id="SSF54373">
    <property type="entry name" value="FAD-linked reductases, C-terminal domain"/>
    <property type="match status" value="1"/>
</dbReference>
<accession>A0A074Z534</accession>
<dbReference type="Gene3D" id="3.40.30.20">
    <property type="match status" value="1"/>
</dbReference>
<dbReference type="InterPro" id="IPR038220">
    <property type="entry name" value="PHOX_C_sf"/>
</dbReference>
<evidence type="ECO:0000256" key="3">
    <source>
        <dbReference type="ARBA" id="ARBA00022827"/>
    </source>
</evidence>
<keyword evidence="2" id="KW-0285">Flavoprotein</keyword>
<proteinExistence type="inferred from homology"/>
<dbReference type="InterPro" id="IPR036188">
    <property type="entry name" value="FAD/NAD-bd_sf"/>
</dbReference>
<dbReference type="PANTHER" id="PTHR43004">
    <property type="entry name" value="TRK SYSTEM POTASSIUM UPTAKE PROTEIN"/>
    <property type="match status" value="1"/>
</dbReference>
<dbReference type="Pfam" id="PF01494">
    <property type="entry name" value="FAD_binding_3"/>
    <property type="match status" value="1"/>
</dbReference>
<dbReference type="RefSeq" id="XP_013342621.1">
    <property type="nucleotide sequence ID" value="XM_013487167.1"/>
</dbReference>
<name>A0A074Z534_AURSE</name>
<feature type="domain" description="Phenol hydroxylase-like C-terminal dimerisation" evidence="6">
    <location>
        <begin position="486"/>
        <end position="663"/>
    </location>
</feature>
<dbReference type="STRING" id="1043005.A0A074Z534"/>
<evidence type="ECO:0000259" key="6">
    <source>
        <dbReference type="Pfam" id="PF07976"/>
    </source>
</evidence>
<dbReference type="PANTHER" id="PTHR43004:SF15">
    <property type="entry name" value="MONOOXYGENASE, PUTATIVE (AFU_ORTHOLOGUE AFUA_6G03030)-RELATED"/>
    <property type="match status" value="1"/>
</dbReference>
<comment type="similarity">
    <text evidence="1">Belongs to the PheA/TfdB FAD monooxygenase family.</text>
</comment>
<keyword evidence="4" id="KW-0560">Oxidoreductase</keyword>
<feature type="domain" description="FAD-binding" evidence="5">
    <location>
        <begin position="39"/>
        <end position="443"/>
    </location>
</feature>
<dbReference type="GeneID" id="25370294"/>
<evidence type="ECO:0000259" key="5">
    <source>
        <dbReference type="Pfam" id="PF01494"/>
    </source>
</evidence>
<dbReference type="OrthoDB" id="1716816at2759"/>
<evidence type="ECO:0008006" key="9">
    <source>
        <dbReference type="Google" id="ProtNLM"/>
    </source>
</evidence>
<dbReference type="Gene3D" id="3.50.50.60">
    <property type="entry name" value="FAD/NAD(P)-binding domain"/>
    <property type="match status" value="1"/>
</dbReference>
<gene>
    <name evidence="7" type="ORF">AUEXF2481DRAFT_66727</name>
</gene>
<dbReference type="EMBL" id="KL584763">
    <property type="protein sequence ID" value="KEQ94086.1"/>
    <property type="molecule type" value="Genomic_DNA"/>
</dbReference>
<keyword evidence="8" id="KW-1185">Reference proteome</keyword>
<sequence>MPVFEETATAHRDLRILPSRALPLPRLSPKVSITGEEREVVVIGAGPSGLFLTLLLARYGISGSSLLCLDSKPGTLKAGQADGLQPRTLEVFQSLGIASEIIADGCHMEEVAFWNPIAQVEGANGNSKGGIERTSFVPDVNVPARFPFEVTIHQGRIERILQENLDVYAPRDTIRRSHHFLDYTVDTVNYPDYPILVNYEHEIEDGSRVPGSVRTKYLVGGDGAHSKVRKSMGLSLEGETSDHIWGVCDFVADTDFPDIRKRSAVHSESGSIMVIPREQIATGEFLTRLYVQVPGDVDAKADRTTTPEDEKKNSSKKKRAEVTLDYIFQQANAVFAPYSIKIKEGTAPDWYAAYQIGQRMSSKFSSRTPDGVDRVFIVGDACHTHSPKAGQGMNVSMMDSYNLSWKLAHSILGLSPQSEKQADQVLETFDLERVDTARQLIEFDAKFSHMFSGKIGSGDSEAGLTHDEFLKVFRDGSGFTSGCGLEYKSNKLVKSAKESEGMLAAEGDPLYGALTAGRRFLNVELKRYADNTTRQLHDELPSNGRYRILVLTSTNLLKSDGLSQKALRACATMVDEHPAGSIDFAVLHPIKERFEWTQLPSDVKRLAEMRTYGLARKEDAYETYGIARDEGAIAVIRPDGYVGVLCRLSAIRTVQSYLEACLVGA</sequence>
<dbReference type="GO" id="GO:0071949">
    <property type="term" value="F:FAD binding"/>
    <property type="evidence" value="ECO:0007669"/>
    <property type="project" value="InterPro"/>
</dbReference>
<dbReference type="OMA" id="WEVAFWN"/>
<dbReference type="SUPFAM" id="SSF51905">
    <property type="entry name" value="FAD/NAD(P)-binding domain"/>
    <property type="match status" value="1"/>
</dbReference>
<evidence type="ECO:0000313" key="8">
    <source>
        <dbReference type="Proteomes" id="UP000030641"/>
    </source>
</evidence>
<dbReference type="AlphaFoldDB" id="A0A074Z534"/>
<keyword evidence="3" id="KW-0274">FAD</keyword>
<evidence type="ECO:0000256" key="4">
    <source>
        <dbReference type="ARBA" id="ARBA00023002"/>
    </source>
</evidence>
<evidence type="ECO:0000256" key="2">
    <source>
        <dbReference type="ARBA" id="ARBA00022630"/>
    </source>
</evidence>
<organism evidence="7 8">
    <name type="scientific">Aureobasidium subglaciale (strain EXF-2481)</name>
    <name type="common">Aureobasidium pullulans var. subglaciale</name>
    <dbReference type="NCBI Taxonomy" id="1043005"/>
    <lineage>
        <taxon>Eukaryota</taxon>
        <taxon>Fungi</taxon>
        <taxon>Dikarya</taxon>
        <taxon>Ascomycota</taxon>
        <taxon>Pezizomycotina</taxon>
        <taxon>Dothideomycetes</taxon>
        <taxon>Dothideomycetidae</taxon>
        <taxon>Dothideales</taxon>
        <taxon>Saccotheciaceae</taxon>
        <taxon>Aureobasidium</taxon>
    </lineage>
</organism>
<dbReference type="Pfam" id="PF07976">
    <property type="entry name" value="Phe_hydrox_dim"/>
    <property type="match status" value="1"/>
</dbReference>
<dbReference type="PRINTS" id="PR00420">
    <property type="entry name" value="RNGMNOXGNASE"/>
</dbReference>
<dbReference type="InterPro" id="IPR050641">
    <property type="entry name" value="RIFMO-like"/>
</dbReference>
<dbReference type="HOGENOM" id="CLU_009665_9_2_1"/>
<dbReference type="Proteomes" id="UP000030641">
    <property type="component" value="Unassembled WGS sequence"/>
</dbReference>
<dbReference type="InterPro" id="IPR036249">
    <property type="entry name" value="Thioredoxin-like_sf"/>
</dbReference>
<evidence type="ECO:0000256" key="1">
    <source>
        <dbReference type="ARBA" id="ARBA00007801"/>
    </source>
</evidence>
<dbReference type="GO" id="GO:0016709">
    <property type="term" value="F:oxidoreductase activity, acting on paired donors, with incorporation or reduction of molecular oxygen, NAD(P)H as one donor, and incorporation of one atom of oxygen"/>
    <property type="evidence" value="ECO:0007669"/>
    <property type="project" value="UniProtKB-ARBA"/>
</dbReference>
<reference evidence="7 8" key="1">
    <citation type="journal article" date="2014" name="BMC Genomics">
        <title>Genome sequencing of four Aureobasidium pullulans varieties: biotechnological potential, stress tolerance, and description of new species.</title>
        <authorList>
            <person name="Gostin Ar C."/>
            <person name="Ohm R.A."/>
            <person name="Kogej T."/>
            <person name="Sonjak S."/>
            <person name="Turk M."/>
            <person name="Zajc J."/>
            <person name="Zalar P."/>
            <person name="Grube M."/>
            <person name="Sun H."/>
            <person name="Han J."/>
            <person name="Sharma A."/>
            <person name="Chiniquy J."/>
            <person name="Ngan C.Y."/>
            <person name="Lipzen A."/>
            <person name="Barry K."/>
            <person name="Grigoriev I.V."/>
            <person name="Gunde-Cimerman N."/>
        </authorList>
    </citation>
    <scope>NUCLEOTIDE SEQUENCE [LARGE SCALE GENOMIC DNA]</scope>
    <source>
        <strain evidence="7 8">EXF-2481</strain>
    </source>
</reference>
<evidence type="ECO:0000313" key="7">
    <source>
        <dbReference type="EMBL" id="KEQ94086.1"/>
    </source>
</evidence>
<dbReference type="InterPro" id="IPR002938">
    <property type="entry name" value="FAD-bd"/>
</dbReference>